<dbReference type="Pfam" id="PF02012">
    <property type="entry name" value="BNR"/>
    <property type="match status" value="1"/>
</dbReference>
<feature type="signal peptide" evidence="1">
    <location>
        <begin position="1"/>
        <end position="21"/>
    </location>
</feature>
<gene>
    <name evidence="2" type="ORF">C7Y72_02525</name>
</gene>
<proteinExistence type="predicted"/>
<feature type="chain" id="PRO_5039049178" description="BNR/Asp-box repeat protein" evidence="1">
    <location>
        <begin position="22"/>
        <end position="320"/>
    </location>
</feature>
<dbReference type="CDD" id="cd15482">
    <property type="entry name" value="Sialidase_non-viral"/>
    <property type="match status" value="1"/>
</dbReference>
<dbReference type="InterPro" id="IPR002860">
    <property type="entry name" value="BNR_rpt"/>
</dbReference>
<evidence type="ECO:0000313" key="2">
    <source>
        <dbReference type="EMBL" id="PTL58610.1"/>
    </source>
</evidence>
<reference evidence="2 3" key="1">
    <citation type="submission" date="2018-03" db="EMBL/GenBank/DDBJ databases">
        <title>Aquarubrobacter algicola gen. nov., sp. nov., a novel actinobacterium isolated from shallow eutrophic lake during the end of cyanobacterial harmful algal blooms.</title>
        <authorList>
            <person name="Chun S.J."/>
        </authorList>
    </citation>
    <scope>NUCLEOTIDE SEQUENCE [LARGE SCALE GENOMIC DNA]</scope>
    <source>
        <strain evidence="2 3">Seoho-28</strain>
    </source>
</reference>
<evidence type="ECO:0000313" key="3">
    <source>
        <dbReference type="Proteomes" id="UP000240739"/>
    </source>
</evidence>
<dbReference type="EMBL" id="PYYB01000001">
    <property type="protein sequence ID" value="PTL58610.1"/>
    <property type="molecule type" value="Genomic_DNA"/>
</dbReference>
<keyword evidence="1" id="KW-0732">Signal</keyword>
<protein>
    <recommendedName>
        <fullName evidence="4">BNR/Asp-box repeat protein</fullName>
    </recommendedName>
</protein>
<evidence type="ECO:0008006" key="4">
    <source>
        <dbReference type="Google" id="ProtNLM"/>
    </source>
</evidence>
<dbReference type="InterPro" id="IPR015943">
    <property type="entry name" value="WD40/YVTN_repeat-like_dom_sf"/>
</dbReference>
<sequence length="320" mass="34561">MTGRARTAAVLLAGATLAATGAGCGSDRLAGSKGGAAPREAKTRSDRLVDFRKQPPYVNSLGFDPKSDDLLLTTNRGFFRIARDGSRITKIAGTVKAGQRTAPVGEFLAFLEVDGGRRLIGSGHPDSTALPNFLGFIESFDGGRSWTVLARLGEADLHKLVLRHDKLYAFDAVLGAMLISDDEGKTFEEFFTPRGLVIDFVVDPQDADTIVASTEDQLYRSTDGGQTWRALLSGTGIRMEWPERGGIVRADKDGTIQRSTDRGGTWTRIGRVQGEPYKLIEDRDGQLLMALSDGAILESADGGATWRDLFRPERTAPPTT</sequence>
<dbReference type="Gene3D" id="2.130.10.10">
    <property type="entry name" value="YVTN repeat-like/Quinoprotein amine dehydrogenase"/>
    <property type="match status" value="1"/>
</dbReference>
<dbReference type="SUPFAM" id="SSF110296">
    <property type="entry name" value="Oligoxyloglucan reducing end-specific cellobiohydrolase"/>
    <property type="match status" value="1"/>
</dbReference>
<keyword evidence="3" id="KW-1185">Reference proteome</keyword>
<dbReference type="AlphaFoldDB" id="A0A2T4UH98"/>
<accession>A0A2T4UH98</accession>
<name>A0A2T4UH98_9ACTN</name>
<comment type="caution">
    <text evidence="2">The sequence shown here is derived from an EMBL/GenBank/DDBJ whole genome shotgun (WGS) entry which is preliminary data.</text>
</comment>
<organism evidence="2 3">
    <name type="scientific">Paraconexibacter algicola</name>
    <dbReference type="NCBI Taxonomy" id="2133960"/>
    <lineage>
        <taxon>Bacteria</taxon>
        <taxon>Bacillati</taxon>
        <taxon>Actinomycetota</taxon>
        <taxon>Thermoleophilia</taxon>
        <taxon>Solirubrobacterales</taxon>
        <taxon>Paraconexibacteraceae</taxon>
        <taxon>Paraconexibacter</taxon>
    </lineage>
</organism>
<evidence type="ECO:0000256" key="1">
    <source>
        <dbReference type="SAM" id="SignalP"/>
    </source>
</evidence>
<dbReference type="PROSITE" id="PS51257">
    <property type="entry name" value="PROKAR_LIPOPROTEIN"/>
    <property type="match status" value="1"/>
</dbReference>
<dbReference type="Proteomes" id="UP000240739">
    <property type="component" value="Unassembled WGS sequence"/>
</dbReference>